<feature type="domain" description="Roadblock/LAMTOR2" evidence="2">
    <location>
        <begin position="8"/>
        <end position="97"/>
    </location>
</feature>
<evidence type="ECO:0000256" key="1">
    <source>
        <dbReference type="ARBA" id="ARBA00007191"/>
    </source>
</evidence>
<dbReference type="InterPro" id="IPR004942">
    <property type="entry name" value="Roadblock/LAMTOR2_dom"/>
</dbReference>
<name>A0A0S4JND4_BODSA</name>
<accession>A0A0S4JND4</accession>
<evidence type="ECO:0000313" key="4">
    <source>
        <dbReference type="Proteomes" id="UP000051952"/>
    </source>
</evidence>
<dbReference type="Gene3D" id="3.30.450.30">
    <property type="entry name" value="Dynein light chain 2a, cytoplasmic"/>
    <property type="match status" value="1"/>
</dbReference>
<dbReference type="Pfam" id="PF03259">
    <property type="entry name" value="Robl_LC7"/>
    <property type="match status" value="1"/>
</dbReference>
<dbReference type="EMBL" id="CYKH01001964">
    <property type="protein sequence ID" value="CUG91734.1"/>
    <property type="molecule type" value="Genomic_DNA"/>
</dbReference>
<protein>
    <recommendedName>
        <fullName evidence="2">Roadblock/LAMTOR2 domain-containing protein</fullName>
    </recommendedName>
</protein>
<proteinExistence type="inferred from homology"/>
<sequence>MSDASSKIESILENITFSPGVQGVVVCNTDGIPIRDSFQDVDRSRAIALAEAASELIRGAQQVCALSGSAVDCLRIRSTSQEILVKSNGTYLLVVIQEPSE</sequence>
<evidence type="ECO:0000313" key="3">
    <source>
        <dbReference type="EMBL" id="CUG91734.1"/>
    </source>
</evidence>
<dbReference type="OMA" id="IEHITYT"/>
<dbReference type="OrthoDB" id="249360at2759"/>
<organism evidence="3 4">
    <name type="scientific">Bodo saltans</name>
    <name type="common">Flagellated protozoan</name>
    <dbReference type="NCBI Taxonomy" id="75058"/>
    <lineage>
        <taxon>Eukaryota</taxon>
        <taxon>Discoba</taxon>
        <taxon>Euglenozoa</taxon>
        <taxon>Kinetoplastea</taxon>
        <taxon>Metakinetoplastina</taxon>
        <taxon>Eubodonida</taxon>
        <taxon>Bodonidae</taxon>
        <taxon>Bodo</taxon>
    </lineage>
</organism>
<dbReference type="SUPFAM" id="SSF103196">
    <property type="entry name" value="Roadblock/LC7 domain"/>
    <property type="match status" value="1"/>
</dbReference>
<dbReference type="VEuPathDB" id="TriTrypDB:BSAL_33800"/>
<reference evidence="4" key="1">
    <citation type="submission" date="2015-09" db="EMBL/GenBank/DDBJ databases">
        <authorList>
            <consortium name="Pathogen Informatics"/>
        </authorList>
    </citation>
    <scope>NUCLEOTIDE SEQUENCE [LARGE SCALE GENOMIC DNA]</scope>
    <source>
        <strain evidence="4">Lake Konstanz</strain>
    </source>
</reference>
<dbReference type="AlphaFoldDB" id="A0A0S4JND4"/>
<dbReference type="Proteomes" id="UP000051952">
    <property type="component" value="Unassembled WGS sequence"/>
</dbReference>
<dbReference type="PANTHER" id="PTHR10779">
    <property type="entry name" value="DYNEIN LIGHT CHAIN ROADBLOCK"/>
    <property type="match status" value="1"/>
</dbReference>
<evidence type="ECO:0000259" key="2">
    <source>
        <dbReference type="SMART" id="SM00960"/>
    </source>
</evidence>
<keyword evidence="4" id="KW-1185">Reference proteome</keyword>
<gene>
    <name evidence="3" type="ORF">BSAL_33800</name>
</gene>
<dbReference type="SMART" id="SM00960">
    <property type="entry name" value="Robl_LC7"/>
    <property type="match status" value="1"/>
</dbReference>
<comment type="similarity">
    <text evidence="1">Belongs to the GAMAD family.</text>
</comment>